<comment type="caution">
    <text evidence="13">The sequence shown here is derived from an EMBL/GenBank/DDBJ whole genome shotgun (WGS) entry which is preliminary data.</text>
</comment>
<organism evidence="13 14">
    <name type="scientific">Planctopirus hydrillae</name>
    <dbReference type="NCBI Taxonomy" id="1841610"/>
    <lineage>
        <taxon>Bacteria</taxon>
        <taxon>Pseudomonadati</taxon>
        <taxon>Planctomycetota</taxon>
        <taxon>Planctomycetia</taxon>
        <taxon>Planctomycetales</taxon>
        <taxon>Planctomycetaceae</taxon>
        <taxon>Planctopirus</taxon>
    </lineage>
</organism>
<keyword evidence="14" id="KW-1185">Reference proteome</keyword>
<dbReference type="RefSeq" id="WP_068846687.1">
    <property type="nucleotide sequence ID" value="NZ_LYDR01000043.1"/>
</dbReference>
<dbReference type="GO" id="GO:0005524">
    <property type="term" value="F:ATP binding"/>
    <property type="evidence" value="ECO:0007669"/>
    <property type="project" value="UniProtKB-UniRule"/>
</dbReference>
<dbReference type="Proteomes" id="UP000094828">
    <property type="component" value="Unassembled WGS sequence"/>
</dbReference>
<accession>A0A1C3ELR9</accession>
<dbReference type="FunFam" id="1.10.510.10:FF:000021">
    <property type="entry name" value="Serine/threonine protein kinase"/>
    <property type="match status" value="1"/>
</dbReference>
<evidence type="ECO:0000256" key="8">
    <source>
        <dbReference type="ARBA" id="ARBA00048679"/>
    </source>
</evidence>
<dbReference type="PROSITE" id="PS00108">
    <property type="entry name" value="PROTEIN_KINASE_ST"/>
    <property type="match status" value="1"/>
</dbReference>
<feature type="transmembrane region" description="Helical" evidence="11">
    <location>
        <begin position="319"/>
        <end position="340"/>
    </location>
</feature>
<keyword evidence="3" id="KW-0808">Transferase</keyword>
<dbReference type="FunFam" id="3.30.200.20:FF:000035">
    <property type="entry name" value="Serine/threonine protein kinase Stk1"/>
    <property type="match status" value="1"/>
</dbReference>
<dbReference type="GO" id="GO:0004674">
    <property type="term" value="F:protein serine/threonine kinase activity"/>
    <property type="evidence" value="ECO:0007669"/>
    <property type="project" value="UniProtKB-KW"/>
</dbReference>
<gene>
    <name evidence="13" type="ORF">A6X21_17645</name>
</gene>
<evidence type="ECO:0000256" key="1">
    <source>
        <dbReference type="ARBA" id="ARBA00012513"/>
    </source>
</evidence>
<dbReference type="Gene3D" id="1.10.510.10">
    <property type="entry name" value="Transferase(Phosphotransferase) domain 1"/>
    <property type="match status" value="1"/>
</dbReference>
<keyword evidence="11" id="KW-0812">Transmembrane</keyword>
<dbReference type="SUPFAM" id="SSF56112">
    <property type="entry name" value="Protein kinase-like (PK-like)"/>
    <property type="match status" value="1"/>
</dbReference>
<comment type="catalytic activity">
    <reaction evidence="8">
        <text>L-seryl-[protein] + ATP = O-phospho-L-seryl-[protein] + ADP + H(+)</text>
        <dbReference type="Rhea" id="RHEA:17989"/>
        <dbReference type="Rhea" id="RHEA-COMP:9863"/>
        <dbReference type="Rhea" id="RHEA-COMP:11604"/>
        <dbReference type="ChEBI" id="CHEBI:15378"/>
        <dbReference type="ChEBI" id="CHEBI:29999"/>
        <dbReference type="ChEBI" id="CHEBI:30616"/>
        <dbReference type="ChEBI" id="CHEBI:83421"/>
        <dbReference type="ChEBI" id="CHEBI:456216"/>
        <dbReference type="EC" id="2.7.11.1"/>
    </reaction>
</comment>
<evidence type="ECO:0000256" key="3">
    <source>
        <dbReference type="ARBA" id="ARBA00022679"/>
    </source>
</evidence>
<keyword evidence="6 9" id="KW-0067">ATP-binding</keyword>
<comment type="catalytic activity">
    <reaction evidence="7">
        <text>L-threonyl-[protein] + ATP = O-phospho-L-threonyl-[protein] + ADP + H(+)</text>
        <dbReference type="Rhea" id="RHEA:46608"/>
        <dbReference type="Rhea" id="RHEA-COMP:11060"/>
        <dbReference type="Rhea" id="RHEA-COMP:11605"/>
        <dbReference type="ChEBI" id="CHEBI:15378"/>
        <dbReference type="ChEBI" id="CHEBI:30013"/>
        <dbReference type="ChEBI" id="CHEBI:30616"/>
        <dbReference type="ChEBI" id="CHEBI:61977"/>
        <dbReference type="ChEBI" id="CHEBI:456216"/>
        <dbReference type="EC" id="2.7.11.1"/>
    </reaction>
</comment>
<dbReference type="InterPro" id="IPR008271">
    <property type="entry name" value="Ser/Thr_kinase_AS"/>
</dbReference>
<dbReference type="EMBL" id="LYDR01000043">
    <property type="protein sequence ID" value="ODA34193.1"/>
    <property type="molecule type" value="Genomic_DNA"/>
</dbReference>
<dbReference type="PANTHER" id="PTHR43289:SF6">
    <property type="entry name" value="SERINE_THREONINE-PROTEIN KINASE NEKL-3"/>
    <property type="match status" value="1"/>
</dbReference>
<evidence type="ECO:0000256" key="4">
    <source>
        <dbReference type="ARBA" id="ARBA00022741"/>
    </source>
</evidence>
<dbReference type="STRING" id="1841610.A6X21_17645"/>
<dbReference type="InterPro" id="IPR011009">
    <property type="entry name" value="Kinase-like_dom_sf"/>
</dbReference>
<evidence type="ECO:0000313" key="14">
    <source>
        <dbReference type="Proteomes" id="UP000094828"/>
    </source>
</evidence>
<dbReference type="AlphaFoldDB" id="A0A1C3ELR9"/>
<keyword evidence="11" id="KW-1133">Transmembrane helix</keyword>
<dbReference type="PROSITE" id="PS50011">
    <property type="entry name" value="PROTEIN_KINASE_DOM"/>
    <property type="match status" value="1"/>
</dbReference>
<feature type="region of interest" description="Disordered" evidence="10">
    <location>
        <begin position="290"/>
        <end position="311"/>
    </location>
</feature>
<evidence type="ECO:0000256" key="6">
    <source>
        <dbReference type="ARBA" id="ARBA00022840"/>
    </source>
</evidence>
<keyword evidence="2" id="KW-0723">Serine/threonine-protein kinase</keyword>
<keyword evidence="11" id="KW-0472">Membrane</keyword>
<dbReference type="CDD" id="cd14014">
    <property type="entry name" value="STKc_PknB_like"/>
    <property type="match status" value="1"/>
</dbReference>
<dbReference type="Pfam" id="PF00069">
    <property type="entry name" value="Pkinase"/>
    <property type="match status" value="1"/>
</dbReference>
<keyword evidence="4 9" id="KW-0547">Nucleotide-binding</keyword>
<dbReference type="InterPro" id="IPR000719">
    <property type="entry name" value="Prot_kinase_dom"/>
</dbReference>
<evidence type="ECO:0000256" key="7">
    <source>
        <dbReference type="ARBA" id="ARBA00047899"/>
    </source>
</evidence>
<proteinExistence type="predicted"/>
<dbReference type="SMART" id="SM00220">
    <property type="entry name" value="S_TKc"/>
    <property type="match status" value="1"/>
</dbReference>
<dbReference type="PROSITE" id="PS00107">
    <property type="entry name" value="PROTEIN_KINASE_ATP"/>
    <property type="match status" value="1"/>
</dbReference>
<evidence type="ECO:0000313" key="13">
    <source>
        <dbReference type="EMBL" id="ODA34193.1"/>
    </source>
</evidence>
<dbReference type="PANTHER" id="PTHR43289">
    <property type="entry name" value="MITOGEN-ACTIVATED PROTEIN KINASE KINASE KINASE 20-RELATED"/>
    <property type="match status" value="1"/>
</dbReference>
<keyword evidence="5" id="KW-0418">Kinase</keyword>
<evidence type="ECO:0000256" key="11">
    <source>
        <dbReference type="SAM" id="Phobius"/>
    </source>
</evidence>
<dbReference type="Gene3D" id="3.30.200.20">
    <property type="entry name" value="Phosphorylase Kinase, domain 1"/>
    <property type="match status" value="1"/>
</dbReference>
<protein>
    <recommendedName>
        <fullName evidence="1">non-specific serine/threonine protein kinase</fullName>
        <ecNumber evidence="1">2.7.11.1</ecNumber>
    </recommendedName>
</protein>
<reference evidence="13 14" key="1">
    <citation type="submission" date="2016-05" db="EMBL/GenBank/DDBJ databases">
        <title>Genomic and physiological characterization of Planctopirus sp. isolated from fresh water lake.</title>
        <authorList>
            <person name="Subhash Y."/>
            <person name="Ramana C."/>
        </authorList>
    </citation>
    <scope>NUCLEOTIDE SEQUENCE [LARGE SCALE GENOMIC DNA]</scope>
    <source>
        <strain evidence="13 14">JC280</strain>
    </source>
</reference>
<evidence type="ECO:0000259" key="12">
    <source>
        <dbReference type="PROSITE" id="PS50011"/>
    </source>
</evidence>
<dbReference type="OrthoDB" id="6111975at2"/>
<feature type="domain" description="Protein kinase" evidence="12">
    <location>
        <begin position="20"/>
        <end position="286"/>
    </location>
</feature>
<feature type="binding site" evidence="9">
    <location>
        <position position="49"/>
    </location>
    <ligand>
        <name>ATP</name>
        <dbReference type="ChEBI" id="CHEBI:30616"/>
    </ligand>
</feature>
<evidence type="ECO:0000256" key="9">
    <source>
        <dbReference type="PROSITE-ProRule" id="PRU10141"/>
    </source>
</evidence>
<name>A0A1C3ELR9_9PLAN</name>
<dbReference type="EC" id="2.7.11.1" evidence="1"/>
<evidence type="ECO:0000256" key="5">
    <source>
        <dbReference type="ARBA" id="ARBA00022777"/>
    </source>
</evidence>
<dbReference type="InterPro" id="IPR017441">
    <property type="entry name" value="Protein_kinase_ATP_BS"/>
</dbReference>
<evidence type="ECO:0000256" key="2">
    <source>
        <dbReference type="ARBA" id="ARBA00022527"/>
    </source>
</evidence>
<evidence type="ECO:0000256" key="10">
    <source>
        <dbReference type="SAM" id="MobiDB-lite"/>
    </source>
</evidence>
<sequence length="517" mass="58022">MSDTADLPTFDLSNRKLGDFQLIRRLGRGGMAEVYLAEQLSLKRSVAVKVLRPEFIQDQTYLKRFQQEAKAAAGLNHANIVQVYTIGEADGVQFIAQEYVQGRNLKEYLVRKGALDVNAAMQIMRQVASALQVAGAAGIIHRDIKPENILLTRKGEAKVADFGLAQLTRPGEKVELTQVGVTMGTPLYMSPEQVNGKPLDVRSDIYSFGVLCFHMLCGRPPFQGETALSIAVQHLNVAPPPISDLRPDLPKPLVQLIERMMAKKREDRPADAGVILADLKQISRFVNQRDETPEVRPLRQPTKTPSMHRTQRQKLIRHALFTLLAMLLVGSASAGVGWLLRTPDPFLEPVQNTDQVPQQETAQAQYYYALTRGYDEAAWKSVITYFPDAELENRRAKEQLAIIYLKSDRLSQAEEICQQFLRDGEQDPTLRAHGLAGLAVIESLRGNAAASQNYIQQYQALRKEISPELGRLLQETINRQGRANRSSTTMNFDIWYFSPGLSEPQERASGRDFRRQT</sequence>